<dbReference type="PROSITE" id="PS00107">
    <property type="entry name" value="PROTEIN_KINASE_ATP"/>
    <property type="match status" value="1"/>
</dbReference>
<dbReference type="SUPFAM" id="SSF48452">
    <property type="entry name" value="TPR-like"/>
    <property type="match status" value="2"/>
</dbReference>
<dbReference type="Pfam" id="PF23397">
    <property type="entry name" value="DUF7104"/>
    <property type="match status" value="3"/>
</dbReference>
<dbReference type="Gene3D" id="3.30.200.20">
    <property type="entry name" value="Phosphorylase Kinase, domain 1"/>
    <property type="match status" value="1"/>
</dbReference>
<dbReference type="Gene3D" id="1.10.510.10">
    <property type="entry name" value="Transferase(Phosphotransferase) domain 1"/>
    <property type="match status" value="1"/>
</dbReference>
<dbReference type="InterPro" id="IPR017441">
    <property type="entry name" value="Protein_kinase_ATP_BS"/>
</dbReference>
<dbReference type="Gene3D" id="1.25.40.10">
    <property type="entry name" value="Tetratricopeptide repeat domain"/>
    <property type="match status" value="3"/>
</dbReference>
<evidence type="ECO:0000259" key="2">
    <source>
        <dbReference type="PROSITE" id="PS50011"/>
    </source>
</evidence>
<dbReference type="GO" id="GO:0005524">
    <property type="term" value="F:ATP binding"/>
    <property type="evidence" value="ECO:0007669"/>
    <property type="project" value="UniProtKB-UniRule"/>
</dbReference>
<accession>A0A2L2TLC0</accession>
<organism evidence="3 4">
    <name type="scientific">Fusarium venenatum</name>
    <dbReference type="NCBI Taxonomy" id="56646"/>
    <lineage>
        <taxon>Eukaryota</taxon>
        <taxon>Fungi</taxon>
        <taxon>Dikarya</taxon>
        <taxon>Ascomycota</taxon>
        <taxon>Pezizomycotina</taxon>
        <taxon>Sordariomycetes</taxon>
        <taxon>Hypocreomycetidae</taxon>
        <taxon>Hypocreales</taxon>
        <taxon>Nectriaceae</taxon>
        <taxon>Fusarium</taxon>
    </lineage>
</organism>
<evidence type="ECO:0000256" key="1">
    <source>
        <dbReference type="PROSITE-ProRule" id="PRU10141"/>
    </source>
</evidence>
<dbReference type="Pfam" id="PF13424">
    <property type="entry name" value="TPR_12"/>
    <property type="match status" value="3"/>
</dbReference>
<dbReference type="Proteomes" id="UP000245910">
    <property type="component" value="Chromosome II"/>
</dbReference>
<dbReference type="InterPro" id="IPR053137">
    <property type="entry name" value="NLR-like"/>
</dbReference>
<dbReference type="STRING" id="56646.A0A2L2TLC0"/>
<dbReference type="EMBL" id="LN649230">
    <property type="protein sequence ID" value="CEI59925.1"/>
    <property type="molecule type" value="Genomic_DNA"/>
</dbReference>
<proteinExistence type="predicted"/>
<feature type="binding site" evidence="1">
    <location>
        <position position="79"/>
    </location>
    <ligand>
        <name>ATP</name>
        <dbReference type="ChEBI" id="CHEBI:30616"/>
    </ligand>
</feature>
<dbReference type="InterPro" id="IPR011009">
    <property type="entry name" value="Kinase-like_dom_sf"/>
</dbReference>
<sequence length="1271" mass="143601">MNESEYISRQYHSSSIDPLKATDNSELPYDFVRFLAAVKRFHVPILHITWQNHRKELGSGATSEIREARTSFNHSFAFKRIPDIEKREKRKETIYQQLITEMSILRHPAFRRHPNIVELQGICWDIGRIQTQHKIIKGPGISGGFSVWPTLVFETSEYGDLYRFSTSSIGRSLDVNQRLNICVAIGHTIAEMMSYPDFGFSVSHLHPDTRLCLPCSKPWVAPEQSKSPEFTFSEVLQADIYSFGVLCFWMLFERQLSGVIALPNLAHWQNKLSPEAKHPSIDLVSHLKDQKVLIATSKIMVQEDTNIGTITKERLVTFFEKCLHLDPLLRPHGMLDAVNLMTSEGVREHVYIELTESYSKHPEKLTCAYLLVCQRLKFGCREDDVPQPVTILNDEVRVEVEDQLKRIRDPIGSWSNGNAAHAYQRAAREGLHAPGKLVEKYRHDGVIGVAEVVTRSELKGVVVTLGFESPIALTLRSSLASLLMVQNRWQDAYKLQVQVIEDLKRVFGPMHIETLGGRATLCSIYQNMGRWIDAADLQSKLVEQLSEKFSETHAETLACTQSLVKSNMELQRWDEAERRQVKVVEIYTDTLGVKDGTTMYAMETLAEIYRQQMEWQQAEELAIEVIDASRSAYGSDHPSTLIALGGLISTYREQGRWDQVEKLLLRNSETCKRDFGHEHPTTLALFTWLAGCYRETDRVLDGMKLLESVIKDSGKDLDTYDYRLLEQRRIFERKGDLAKIYLEQGNVEQARTLLLGLLVECEDTMGSQDLTTLRVMTLLAKVHFRQSNYDEALEVQSTIGRVTRELFGSIHPYTSNAMMNIASVYVKQDQFGDAESLLEETLGDLTQTLGKLHPDTLLCMLKLAETYSQHGRLDEVDRTVYSFAQLQAEKRHLTTSEAESTDGSLLIVGEEYFDPICHEASGGCFNEVTLDMLLDATKYASTVVLAGLLRISPGSVELDPEVTEAVTENEDIGDQMLICLIERYGNAVGITSDVLELIFLNEKNGTAIMETLLERCHNGMRVTRELLEHAAESHSAGMMASLLKRKETGLKVTSKMLQKAASNIYLGDETVSALITDLQPNFQISTSTLVAAASNTGLGHTIMEILLSYHNCKVAIGEKVLMAAAKNIWKGAEVMTVLLERRGHEFLITERLLKTTVTNSISGVKILELFFEVRGGEVKITENILLCLVRRTWRTFDIMQLLLERRRTEIEITENVLVEIARNEFTGEGMMDLLMEMCEECIVVTPKLLAVIATNKECGSGIRAALKDKWS</sequence>
<name>A0A2L2TLC0_9HYPO</name>
<evidence type="ECO:0000313" key="3">
    <source>
        <dbReference type="EMBL" id="CEI59925.1"/>
    </source>
</evidence>
<dbReference type="InterPro" id="IPR055530">
    <property type="entry name" value="DUF7104"/>
</dbReference>
<dbReference type="PROSITE" id="PS50011">
    <property type="entry name" value="PROTEIN_KINASE_DOM"/>
    <property type="match status" value="1"/>
</dbReference>
<dbReference type="InterPro" id="IPR011990">
    <property type="entry name" value="TPR-like_helical_dom_sf"/>
</dbReference>
<dbReference type="Pfam" id="PF13374">
    <property type="entry name" value="TPR_10"/>
    <property type="match status" value="1"/>
</dbReference>
<evidence type="ECO:0000313" key="4">
    <source>
        <dbReference type="Proteomes" id="UP000245910"/>
    </source>
</evidence>
<dbReference type="SUPFAM" id="SSF56112">
    <property type="entry name" value="Protein kinase-like (PK-like)"/>
    <property type="match status" value="1"/>
</dbReference>
<dbReference type="GO" id="GO:0004672">
    <property type="term" value="F:protein kinase activity"/>
    <property type="evidence" value="ECO:0007669"/>
    <property type="project" value="InterPro"/>
</dbReference>
<keyword evidence="1" id="KW-0067">ATP-binding</keyword>
<reference evidence="4" key="1">
    <citation type="submission" date="2014-10" db="EMBL/GenBank/DDBJ databases">
        <authorList>
            <person name="King R."/>
        </authorList>
    </citation>
    <scope>NUCLEOTIDE SEQUENCE [LARGE SCALE GENOMIC DNA]</scope>
    <source>
        <strain evidence="4">A3/5</strain>
    </source>
</reference>
<dbReference type="PANTHER" id="PTHR46082:SF11">
    <property type="entry name" value="AAA+ ATPASE DOMAIN-CONTAINING PROTEIN-RELATED"/>
    <property type="match status" value="1"/>
</dbReference>
<dbReference type="PANTHER" id="PTHR46082">
    <property type="entry name" value="ATP/GTP-BINDING PROTEIN-RELATED"/>
    <property type="match status" value="1"/>
</dbReference>
<dbReference type="AlphaFoldDB" id="A0A2L2TLC0"/>
<dbReference type="InterPro" id="IPR000719">
    <property type="entry name" value="Prot_kinase_dom"/>
</dbReference>
<protein>
    <recommendedName>
        <fullName evidence="2">Protein kinase domain-containing protein</fullName>
    </recommendedName>
</protein>
<keyword evidence="1" id="KW-0547">Nucleotide-binding</keyword>
<dbReference type="SMART" id="SM00220">
    <property type="entry name" value="S_TKc"/>
    <property type="match status" value="1"/>
</dbReference>
<keyword evidence="4" id="KW-1185">Reference proteome</keyword>
<feature type="domain" description="Protein kinase" evidence="2">
    <location>
        <begin position="51"/>
        <end position="352"/>
    </location>
</feature>